<protein>
    <submittedName>
        <fullName evidence="2">Uncharacterized protein</fullName>
    </submittedName>
</protein>
<dbReference type="OMA" id="KFNDRRR"/>
<sequence length="138" mass="16219">MEIIDRPLSEIIKEQKIGESLRRNRRGGKGSQQGGRGNRSIGGLRRGDDRRPLSSERRRFRQRRPDGPFRSSRFSYSSRRRFTGRRGAVDYGDSRWSRSVKSISSMRESRLTGAERNERIRSARRREALSRARSRFYD</sequence>
<feature type="compositionally biased region" description="Basic and acidic residues" evidence="1">
    <location>
        <begin position="45"/>
        <end position="67"/>
    </location>
</feature>
<dbReference type="Proteomes" id="UP000000702">
    <property type="component" value="Unassembled WGS sequence"/>
</dbReference>
<organism evidence="2 3">
    <name type="scientific">Trypanosoma congolense (strain IL3000)</name>
    <dbReference type="NCBI Taxonomy" id="1068625"/>
    <lineage>
        <taxon>Eukaryota</taxon>
        <taxon>Discoba</taxon>
        <taxon>Euglenozoa</taxon>
        <taxon>Kinetoplastea</taxon>
        <taxon>Metakinetoplastina</taxon>
        <taxon>Trypanosomatida</taxon>
        <taxon>Trypanosomatidae</taxon>
        <taxon>Trypanosoma</taxon>
        <taxon>Nannomonas</taxon>
    </lineage>
</organism>
<evidence type="ECO:0000313" key="3">
    <source>
        <dbReference type="Proteomes" id="UP000000702"/>
    </source>
</evidence>
<name>F9W687_TRYCI</name>
<reference evidence="2 3" key="2">
    <citation type="journal article" date="2012" name="Proc. Natl. Acad. Sci. U.S.A.">
        <title>Antigenic diversity is generated by distinct evolutionary mechanisms in African trypanosome species.</title>
        <authorList>
            <person name="Jackson A.P."/>
            <person name="Berry A."/>
            <person name="Aslett M."/>
            <person name="Allison H.C."/>
            <person name="Burton P."/>
            <person name="Vavrova-Anderson J."/>
            <person name="Brown R."/>
            <person name="Browne H."/>
            <person name="Corton N."/>
            <person name="Hauser H."/>
            <person name="Gamble J."/>
            <person name="Gilderthorp R."/>
            <person name="Marcello L."/>
            <person name="McQuillan J."/>
            <person name="Otto T.D."/>
            <person name="Quail M.A."/>
            <person name="Sanders M.J."/>
            <person name="van Tonder A."/>
            <person name="Ginger M.L."/>
            <person name="Field M.C."/>
            <person name="Barry J.D."/>
            <person name="Hertz-Fowler C."/>
            <person name="Berriman M."/>
        </authorList>
    </citation>
    <scope>NUCLEOTIDE SEQUENCE [LARGE SCALE GENOMIC DNA]</scope>
    <source>
        <strain evidence="2 3">IL3000</strain>
    </source>
</reference>
<reference evidence="3" key="1">
    <citation type="submission" date="2011-07" db="EMBL/GenBank/DDBJ databases">
        <title>Divergent evolution of antigenic variation in African trypanosomes.</title>
        <authorList>
            <person name="Jackson A.P."/>
            <person name="Berry A."/>
            <person name="Allison H.C."/>
            <person name="Burton P."/>
            <person name="Anderson J."/>
            <person name="Aslett M."/>
            <person name="Brown R."/>
            <person name="Corton N."/>
            <person name="Harris D."/>
            <person name="Hauser H."/>
            <person name="Gamble J."/>
            <person name="Gilderthorp R."/>
            <person name="McQuillan J."/>
            <person name="Quail M.A."/>
            <person name="Sanders M."/>
            <person name="Van Tonder A."/>
            <person name="Ginger M.L."/>
            <person name="Donelson J.E."/>
            <person name="Field M.C."/>
            <person name="Barry J.D."/>
            <person name="Berriman M."/>
            <person name="Hertz-Fowler C."/>
        </authorList>
    </citation>
    <scope>NUCLEOTIDE SEQUENCE [LARGE SCALE GENOMIC DNA]</scope>
    <source>
        <strain evidence="3">IL3000</strain>
    </source>
</reference>
<accession>F9W687</accession>
<dbReference type="EMBL" id="CAEQ01000834">
    <property type="protein sequence ID" value="CCD12692.1"/>
    <property type="molecule type" value="Genomic_DNA"/>
</dbReference>
<comment type="caution">
    <text evidence="2">The sequence shown here is derived from an EMBL/GenBank/DDBJ whole genome shotgun (WGS) entry which is preliminary data.</text>
</comment>
<evidence type="ECO:0000256" key="1">
    <source>
        <dbReference type="SAM" id="MobiDB-lite"/>
    </source>
</evidence>
<proteinExistence type="predicted"/>
<dbReference type="AlphaFoldDB" id="F9W687"/>
<keyword evidence="3" id="KW-1185">Reference proteome</keyword>
<evidence type="ECO:0000313" key="2">
    <source>
        <dbReference type="EMBL" id="CCD12692.1"/>
    </source>
</evidence>
<gene>
    <name evidence="2" type="ORF">TCIL3000_0_35510</name>
</gene>
<feature type="region of interest" description="Disordered" evidence="1">
    <location>
        <begin position="15"/>
        <end position="75"/>
    </location>
</feature>